<organism evidence="1 2">
    <name type="scientific">Bovine herpesvirus 4 (strain DN-599)</name>
    <name type="common">BoHV-4</name>
    <name type="synonym">Movar virus</name>
    <dbReference type="NCBI Taxonomy" id="10355"/>
    <lineage>
        <taxon>Viruses</taxon>
        <taxon>Duplodnaviria</taxon>
        <taxon>Heunggongvirae</taxon>
        <taxon>Peploviricota</taxon>
        <taxon>Herviviricetes</taxon>
        <taxon>Herpesvirales</taxon>
        <taxon>Orthoherpesviridae</taxon>
        <taxon>Gammaherpesvirinae</taxon>
        <taxon>Rhadinovirus</taxon>
        <taxon>Rhadinovirus bovinegamma4</taxon>
    </lineage>
</organism>
<reference evidence="1 2" key="1">
    <citation type="journal article" date="2001" name="J. Virol.">
        <title>Genome sequence of bovine herpesvirus 4, a bovine Rhadinovirus, and identification of an origin of DNA replication.</title>
        <authorList>
            <person name="Zimmermann W."/>
            <person name="Broll H."/>
            <person name="Ehlers B."/>
            <person name="Buhk H.-J."/>
            <person name="Rosenthal A."/>
            <person name="Goltz M."/>
        </authorList>
    </citation>
    <scope>NUCLEOTIDE SEQUENCE [LARGE SCALE GENOMIC DNA]</scope>
</reference>
<dbReference type="KEGG" id="vg:1684924"/>
<dbReference type="EMBL" id="AF318573">
    <property type="protein sequence ID" value="AAK07991.1"/>
    <property type="molecule type" value="Genomic_DNA"/>
</dbReference>
<dbReference type="Proteomes" id="UP000109731">
    <property type="component" value="Segment"/>
</dbReference>
<dbReference type="RefSeq" id="NP_076564.1">
    <property type="nucleotide sequence ID" value="NC_002665.1"/>
</dbReference>
<accession>Q99CX1</accession>
<keyword evidence="2" id="KW-1185">Reference proteome</keyword>
<proteinExistence type="predicted"/>
<organismHost>
    <name type="scientific">Panthera leo</name>
    <name type="common">Lion</name>
    <dbReference type="NCBI Taxonomy" id="9689"/>
</organismHost>
<organismHost>
    <name type="scientific">Bos taurus</name>
    <name type="common">Bovine</name>
    <dbReference type="NCBI Taxonomy" id="9913"/>
</organismHost>
<sequence>MGALFGQQSKTWAINWGGSYLLPCPQVSWPWNHLWAKLKGSHWVSPLQTSIYGPETPGEKRPAQFMG</sequence>
<evidence type="ECO:0000313" key="1">
    <source>
        <dbReference type="EMBL" id="AAK07991.1"/>
    </source>
</evidence>
<evidence type="ECO:0000313" key="2">
    <source>
        <dbReference type="Proteomes" id="UP000109731"/>
    </source>
</evidence>
<name>Q99CX1_BHV4D</name>
<organismHost>
    <name type="scientific">Felis catus</name>
    <name type="common">Cat</name>
    <name type="synonym">Felis silvestris catus</name>
    <dbReference type="NCBI Taxonomy" id="9685"/>
</organismHost>
<dbReference type="GeneID" id="1684924"/>
<protein>
    <submittedName>
        <fullName evidence="1">Uncharacterized protein</fullName>
    </submittedName>
</protein>